<dbReference type="Proteomes" id="UP000044602">
    <property type="component" value="Unassembled WGS sequence"/>
</dbReference>
<keyword evidence="1" id="KW-0175">Coiled coil</keyword>
<protein>
    <recommendedName>
        <fullName evidence="5">BZIP domain-containing protein</fullName>
    </recommendedName>
</protein>
<accession>A0A0G4L204</accession>
<evidence type="ECO:0000256" key="2">
    <source>
        <dbReference type="SAM" id="MobiDB-lite"/>
    </source>
</evidence>
<sequence>MPGSVGTNTNVMLLGTILGKIANFYQKATDVYFYGGNTDGVAVFGSLQSVGTPRTGFGISLGTFALENENARHLELELLMSELRKLQEVHAQFCDTCAELAENPNVSRAIIRAESRHHPEVPASRLKKRELDRKAQRAARKRTQDRIVQLEELVAHLSRNDINAEASRLMERLLQTTQERDKLMGVLSSLGATIRHHTDTFSAQSKVSLSSVVGAMVSPSDLPEDVQPSDQTHTLEEGPASPLSRNEYVTPGTCFPPPPANASCEFDTPEKPIIAGKPMMTSYSRHVVQNLDEVKQTPITLLRSDSELSQETNSFGNSFIIPQSPQPCHCSTVLRVNQRNPNPNIWRLANHALGRPVKMSPLAIEDEDRASQDTPVRAIVEGWESVERAGMMTDSWRKLRIIDGLCLSKCGPSQSLPHSYAIDFFVWPGVRERFVFSQHHYCANIFWHLFGSSLTILWQFGFNNCFMKDTVTGRFQLSPFFEDRIRDINSWTMNVDFFDHFPELCDDIPIYGGIPPKLGAPDTAHAMHSEISILNAESYHDGIVSSFRAPRSLPLRASITSSLPGADETRTRPQQREYRCHDNAQLAAQARAMLEQKRKKKKKRGRPQLDVDDQTALGRRRTQIRLAQRAYRKQQQNSILILEKRVKELKKNNEQMGSDFIRFNDYVMSQGIPKSLPEFGRQMRATTRIIISRAKRLSDANAWQALAAPEQQVNGGMGEAALAVPVSALRNDETF</sequence>
<feature type="coiled-coil region" evidence="1">
    <location>
        <begin position="133"/>
        <end position="179"/>
    </location>
</feature>
<feature type="region of interest" description="Disordered" evidence="2">
    <location>
        <begin position="559"/>
        <end position="579"/>
    </location>
</feature>
<dbReference type="EMBL" id="CVQH01007113">
    <property type="protein sequence ID" value="CRK15986.1"/>
    <property type="molecule type" value="Genomic_DNA"/>
</dbReference>
<feature type="coiled-coil region" evidence="1">
    <location>
        <begin position="632"/>
        <end position="659"/>
    </location>
</feature>
<gene>
    <name evidence="3" type="ORF">BN1708_011617</name>
</gene>
<dbReference type="Pfam" id="PF11905">
    <property type="entry name" value="DUF3425"/>
    <property type="match status" value="1"/>
</dbReference>
<feature type="compositionally biased region" description="Basic and acidic residues" evidence="2">
    <location>
        <begin position="567"/>
        <end position="579"/>
    </location>
</feature>
<dbReference type="InterPro" id="IPR046347">
    <property type="entry name" value="bZIP_sf"/>
</dbReference>
<organism evidence="3 4">
    <name type="scientific">Verticillium longisporum</name>
    <name type="common">Verticillium dahliae var. longisporum</name>
    <dbReference type="NCBI Taxonomy" id="100787"/>
    <lineage>
        <taxon>Eukaryota</taxon>
        <taxon>Fungi</taxon>
        <taxon>Dikarya</taxon>
        <taxon>Ascomycota</taxon>
        <taxon>Pezizomycotina</taxon>
        <taxon>Sordariomycetes</taxon>
        <taxon>Hypocreomycetidae</taxon>
        <taxon>Glomerellales</taxon>
        <taxon>Plectosphaerellaceae</taxon>
        <taxon>Verticillium</taxon>
    </lineage>
</organism>
<keyword evidence="4" id="KW-1185">Reference proteome</keyword>
<evidence type="ECO:0008006" key="5">
    <source>
        <dbReference type="Google" id="ProtNLM"/>
    </source>
</evidence>
<dbReference type="Gene3D" id="1.20.5.170">
    <property type="match status" value="1"/>
</dbReference>
<dbReference type="AlphaFoldDB" id="A0A0G4L204"/>
<evidence type="ECO:0000313" key="4">
    <source>
        <dbReference type="Proteomes" id="UP000044602"/>
    </source>
</evidence>
<evidence type="ECO:0000313" key="3">
    <source>
        <dbReference type="EMBL" id="CRK15986.1"/>
    </source>
</evidence>
<name>A0A0G4L204_VERLO</name>
<dbReference type="SUPFAM" id="SSF57959">
    <property type="entry name" value="Leucine zipper domain"/>
    <property type="match status" value="1"/>
</dbReference>
<proteinExistence type="predicted"/>
<dbReference type="GO" id="GO:0003700">
    <property type="term" value="F:DNA-binding transcription factor activity"/>
    <property type="evidence" value="ECO:0007669"/>
    <property type="project" value="InterPro"/>
</dbReference>
<dbReference type="PANTHER" id="PTHR40618">
    <property type="entry name" value="B-ZIP TRANSCRIPTION FACTOR (EUROFUNG)-RELATED"/>
    <property type="match status" value="1"/>
</dbReference>
<dbReference type="InterPro" id="IPR021833">
    <property type="entry name" value="DUF3425"/>
</dbReference>
<feature type="compositionally biased region" description="Basic residues" evidence="2">
    <location>
        <begin position="597"/>
        <end position="606"/>
    </location>
</feature>
<feature type="region of interest" description="Disordered" evidence="2">
    <location>
        <begin position="219"/>
        <end position="247"/>
    </location>
</feature>
<dbReference type="PANTHER" id="PTHR40618:SF1">
    <property type="entry name" value="B-ZIP TRANSCRIPTION FACTOR (EUROFUNG)"/>
    <property type="match status" value="1"/>
</dbReference>
<evidence type="ECO:0000256" key="1">
    <source>
        <dbReference type="SAM" id="Coils"/>
    </source>
</evidence>
<feature type="region of interest" description="Disordered" evidence="2">
    <location>
        <begin position="595"/>
        <end position="616"/>
    </location>
</feature>
<reference evidence="4" key="1">
    <citation type="submission" date="2015-05" db="EMBL/GenBank/DDBJ databases">
        <authorList>
            <person name="Fogelqvist Johan"/>
        </authorList>
    </citation>
    <scope>NUCLEOTIDE SEQUENCE [LARGE SCALE GENOMIC DNA]</scope>
</reference>
<dbReference type="CDD" id="cd14688">
    <property type="entry name" value="bZIP_YAP"/>
    <property type="match status" value="2"/>
</dbReference>